<gene>
    <name evidence="6" type="primary">LOC117570239</name>
</gene>
<dbReference type="GO" id="GO:0042302">
    <property type="term" value="F:structural constituent of cuticle"/>
    <property type="evidence" value="ECO:0007669"/>
    <property type="project" value="UniProtKB-UniRule"/>
</dbReference>
<feature type="signal peptide" evidence="4">
    <location>
        <begin position="1"/>
        <end position="26"/>
    </location>
</feature>
<dbReference type="Pfam" id="PF00379">
    <property type="entry name" value="Chitin_bind_4"/>
    <property type="match status" value="1"/>
</dbReference>
<evidence type="ECO:0000313" key="5">
    <source>
        <dbReference type="Proteomes" id="UP000515160"/>
    </source>
</evidence>
<dbReference type="InterPro" id="IPR031311">
    <property type="entry name" value="CHIT_BIND_RR_consensus"/>
</dbReference>
<feature type="compositionally biased region" description="Polar residues" evidence="3">
    <location>
        <begin position="128"/>
        <end position="139"/>
    </location>
</feature>
<reference evidence="6" key="1">
    <citation type="submission" date="2025-08" db="UniProtKB">
        <authorList>
            <consortium name="RefSeq"/>
        </authorList>
    </citation>
    <scope>IDENTIFICATION</scope>
    <source>
        <strain evidence="6">15112-1751.03</strain>
        <tissue evidence="6">Whole Adult</tissue>
    </source>
</reference>
<dbReference type="PANTHER" id="PTHR12236">
    <property type="entry name" value="STRUCTURAL CONTITUENT OF CUTICLE"/>
    <property type="match status" value="1"/>
</dbReference>
<dbReference type="PROSITE" id="PS51155">
    <property type="entry name" value="CHIT_BIND_RR_2"/>
    <property type="match status" value="1"/>
</dbReference>
<dbReference type="GO" id="GO:0005615">
    <property type="term" value="C:extracellular space"/>
    <property type="evidence" value="ECO:0007669"/>
    <property type="project" value="TreeGrafter"/>
</dbReference>
<dbReference type="Proteomes" id="UP000515160">
    <property type="component" value="Chromosome 3"/>
</dbReference>
<dbReference type="InterPro" id="IPR000618">
    <property type="entry name" value="Insect_cuticle"/>
</dbReference>
<accession>A0A6P8X6Y6</accession>
<feature type="region of interest" description="Disordered" evidence="3">
    <location>
        <begin position="127"/>
        <end position="165"/>
    </location>
</feature>
<evidence type="ECO:0000256" key="4">
    <source>
        <dbReference type="SAM" id="SignalP"/>
    </source>
</evidence>
<dbReference type="GO" id="GO:0031012">
    <property type="term" value="C:extracellular matrix"/>
    <property type="evidence" value="ECO:0007669"/>
    <property type="project" value="TreeGrafter"/>
</dbReference>
<evidence type="ECO:0000256" key="2">
    <source>
        <dbReference type="PROSITE-ProRule" id="PRU00497"/>
    </source>
</evidence>
<dbReference type="AlphaFoldDB" id="A0A6P8X6Y6"/>
<name>A0A6P8X6Y6_DROAB</name>
<keyword evidence="1 2" id="KW-0193">Cuticle</keyword>
<dbReference type="OrthoDB" id="6595597at2759"/>
<keyword evidence="4" id="KW-0732">Signal</keyword>
<dbReference type="GeneID" id="117570239"/>
<dbReference type="PROSITE" id="PS00233">
    <property type="entry name" value="CHIT_BIND_RR_1"/>
    <property type="match status" value="1"/>
</dbReference>
<protein>
    <submittedName>
        <fullName evidence="6">Uncharacterized protein LOC117570239</fullName>
    </submittedName>
</protein>
<evidence type="ECO:0000256" key="1">
    <source>
        <dbReference type="ARBA" id="ARBA00022460"/>
    </source>
</evidence>
<feature type="region of interest" description="Disordered" evidence="3">
    <location>
        <begin position="212"/>
        <end position="237"/>
    </location>
</feature>
<dbReference type="PANTHER" id="PTHR12236:SF86">
    <property type="entry name" value="CCP84AC-RELATED"/>
    <property type="match status" value="1"/>
</dbReference>
<feature type="chain" id="PRO_5028371178" evidence="4">
    <location>
        <begin position="27"/>
        <end position="778"/>
    </location>
</feature>
<feature type="compositionally biased region" description="Basic residues" evidence="3">
    <location>
        <begin position="226"/>
        <end position="237"/>
    </location>
</feature>
<evidence type="ECO:0000313" key="6">
    <source>
        <dbReference type="RefSeq" id="XP_034107633.1"/>
    </source>
</evidence>
<sequence>MMRRATRGSGLILLMLFLNLTVSINASDNWQQLPTLDTFASYEDMQRYFDQRRLHSTRQIKNPSGDSYLAAFNQYNEQPDPSNPATHLRTKREERQLPTAPRMLRFQLSDAVEPSNELKQLLRMYRDSTPNKTTVASEVTKSSSKNSKTAKSHRSRRSTVNQQPANFKVQMIPFEASDAREPDTITAKLISRARALDLQREPVLVNQPIHKTTAKTPKASDQSTRSRVRQNKRSKRSASLHVVKFELADAKTALPDSLQRSGKQLLTMETLAPAKYNRTEDATNRAKSMDDNMVLSGEIAAETKRMFVYKDAPHAKTKKSITLPHEVQKVITHLIKDGHGGKAYIKYLNPQNSNYEHLKAKSVSYVHKPAIKLVPAKSIEPVQVHIQPVPVVEELRYVYKPTFNKVYPITPTINQPIVVQEIAAPVQNVEEVHHTYSAQLAPPQAIADEATAVVHPYVATSFAEPQFHPSKPVPLQTELTQQDTLYEHRPIEQYNYETQAAPQQLIKIEYHAPVDSINDHYKQMPEFRELSTLIGKSPDDQIHGLTYLLAKDMQAKLQRQPKLVKFQDRPQDSTAPILFHPQQIPSQSDKINTPNTPDHGTLGVQPGRLIGMAKTKQYVPIVEPGNNDVVELPVVPSSASPKVPTPNSYIDFQPGHGLSNGYDGAQDEQPLTTLKHIGHHSSAPTILKEETVFKNLHYAPIHNDKSLQYASKYAFGYRIRDFHTGNDFGHKQNRDSHGVTRGQYHILLPDGRIQNVIYHADDTGFHADVSFEGGKSRH</sequence>
<dbReference type="RefSeq" id="XP_034107633.1">
    <property type="nucleotide sequence ID" value="XM_034251742.2"/>
</dbReference>
<proteinExistence type="predicted"/>
<evidence type="ECO:0000256" key="3">
    <source>
        <dbReference type="SAM" id="MobiDB-lite"/>
    </source>
</evidence>
<dbReference type="InterPro" id="IPR051217">
    <property type="entry name" value="Insect_Cuticle_Struc_Prot"/>
</dbReference>
<organism evidence="5 6">
    <name type="scientific">Drosophila albomicans</name>
    <name type="common">Fruit fly</name>
    <dbReference type="NCBI Taxonomy" id="7291"/>
    <lineage>
        <taxon>Eukaryota</taxon>
        <taxon>Metazoa</taxon>
        <taxon>Ecdysozoa</taxon>
        <taxon>Arthropoda</taxon>
        <taxon>Hexapoda</taxon>
        <taxon>Insecta</taxon>
        <taxon>Pterygota</taxon>
        <taxon>Neoptera</taxon>
        <taxon>Endopterygota</taxon>
        <taxon>Diptera</taxon>
        <taxon>Brachycera</taxon>
        <taxon>Muscomorpha</taxon>
        <taxon>Ephydroidea</taxon>
        <taxon>Drosophilidae</taxon>
        <taxon>Drosophila</taxon>
    </lineage>
</organism>
<keyword evidence="5" id="KW-1185">Reference proteome</keyword>
<feature type="compositionally biased region" description="Basic residues" evidence="3">
    <location>
        <begin position="148"/>
        <end position="157"/>
    </location>
</feature>
<dbReference type="CTD" id="36523"/>